<evidence type="ECO:0000313" key="5">
    <source>
        <dbReference type="RefSeq" id="XP_031572260.1"/>
    </source>
</evidence>
<dbReference type="KEGG" id="aten:116306355"/>
<protein>
    <submittedName>
        <fullName evidence="4 5">Uncharacterized protein LOC116306355</fullName>
    </submittedName>
</protein>
<dbReference type="RefSeq" id="XP_031572261.1">
    <property type="nucleotide sequence ID" value="XM_031716401.1"/>
</dbReference>
<dbReference type="RefSeq" id="XP_031572259.1">
    <property type="nucleotide sequence ID" value="XM_031716399.1"/>
</dbReference>
<dbReference type="Pfam" id="PF06031">
    <property type="entry name" value="SERTA"/>
    <property type="match status" value="1"/>
</dbReference>
<evidence type="ECO:0000313" key="4">
    <source>
        <dbReference type="RefSeq" id="XP_031572259.1"/>
    </source>
</evidence>
<evidence type="ECO:0000313" key="3">
    <source>
        <dbReference type="Proteomes" id="UP000515163"/>
    </source>
</evidence>
<dbReference type="PROSITE" id="PS51053">
    <property type="entry name" value="SERTA"/>
    <property type="match status" value="1"/>
</dbReference>
<dbReference type="AlphaFoldDB" id="A0A6P8IXV2"/>
<dbReference type="InterPro" id="IPR009263">
    <property type="entry name" value="SERTA_dom"/>
</dbReference>
<feature type="domain" description="SERTA" evidence="2">
    <location>
        <begin position="95"/>
        <end position="141"/>
    </location>
</feature>
<dbReference type="Proteomes" id="UP000515163">
    <property type="component" value="Unplaced"/>
</dbReference>
<reference evidence="4 5" key="1">
    <citation type="submission" date="2025-04" db="UniProtKB">
        <authorList>
            <consortium name="RefSeq"/>
        </authorList>
    </citation>
    <scope>IDENTIFICATION</scope>
    <source>
        <tissue evidence="4 5">Tentacle</tissue>
    </source>
</reference>
<accession>A0A6P8IXV2</accession>
<organism evidence="3 6">
    <name type="scientific">Actinia tenebrosa</name>
    <name type="common">Australian red waratah sea anemone</name>
    <dbReference type="NCBI Taxonomy" id="6105"/>
    <lineage>
        <taxon>Eukaryota</taxon>
        <taxon>Metazoa</taxon>
        <taxon>Cnidaria</taxon>
        <taxon>Anthozoa</taxon>
        <taxon>Hexacorallia</taxon>
        <taxon>Actiniaria</taxon>
        <taxon>Actiniidae</taxon>
        <taxon>Actinia</taxon>
    </lineage>
</organism>
<evidence type="ECO:0000313" key="6">
    <source>
        <dbReference type="RefSeq" id="XP_031572261.1"/>
    </source>
</evidence>
<feature type="region of interest" description="Disordered" evidence="1">
    <location>
        <begin position="73"/>
        <end position="93"/>
    </location>
</feature>
<gene>
    <name evidence="4 5 6" type="primary">LOC116306355</name>
</gene>
<dbReference type="GeneID" id="116306355"/>
<evidence type="ECO:0000256" key="1">
    <source>
        <dbReference type="SAM" id="MobiDB-lite"/>
    </source>
</evidence>
<proteinExistence type="predicted"/>
<keyword evidence="3" id="KW-1185">Reference proteome</keyword>
<name>A0A6P8IXV2_ACTTE</name>
<sequence>MTAILPTTTFHAFGMEDQCLDDSFFTDGWENASDDFAFLCSNLVEQDAFPAKDKIPRGIKRTRDDNEVVQNPQQVTDTCSPTATRSNYLNGSTDSQRQGRFLIQVSFEKLRRVEDPESSLRRSVLINNTLKLVHREVYGVKSPFGLTSAMTMNVDSQIMGNSPMNLQPSRKRAKHFLNEVNRNSCFCRRKASEEEGTITPEEKNCERCTLAQVLNEDLEDDVFQNDNIHLEKESSIFSELDSVFHSFVCALES</sequence>
<evidence type="ECO:0000259" key="2">
    <source>
        <dbReference type="PROSITE" id="PS51053"/>
    </source>
</evidence>
<dbReference type="OrthoDB" id="5976204at2759"/>
<dbReference type="RefSeq" id="XP_031572260.1">
    <property type="nucleotide sequence ID" value="XM_031716400.1"/>
</dbReference>